<evidence type="ECO:0000256" key="2">
    <source>
        <dbReference type="ARBA" id="ARBA00022603"/>
    </source>
</evidence>
<dbReference type="SUPFAM" id="SSF75217">
    <property type="entry name" value="alpha/beta knot"/>
    <property type="match status" value="1"/>
</dbReference>
<proteinExistence type="inferred from homology"/>
<accession>W0RM31</accession>
<dbReference type="GO" id="GO:0003723">
    <property type="term" value="F:RNA binding"/>
    <property type="evidence" value="ECO:0007669"/>
    <property type="project" value="InterPro"/>
</dbReference>
<dbReference type="STRING" id="861299.J421_3833"/>
<dbReference type="Pfam" id="PF00588">
    <property type="entry name" value="SpoU_methylase"/>
    <property type="match status" value="1"/>
</dbReference>
<sequence length="261" mass="26858">MRLLSLARDLRRRRARERHGLFVAEGVRAVEELLASAVPVRGALAAPALDATERGASLRHALEVRGVPLLDVSDTDFASAADTDSPQGVLAVAEQPRTTASDVLAHLGDGGCVLLLDAVQDPGNAGTMLRSAAAFDAAGVIAVTGTVDLWGAKVVRSAMGALFHQPVAHAAWEELDEAMAGTGAELWGADGAGQPVSRLAAERPARLVLAVGNEGAGLSQRARARASRLAAIPIAPGVESLNAAVAAGILLYELRPEALRG</sequence>
<dbReference type="FunCoup" id="W0RM31">
    <property type="interactions" value="339"/>
</dbReference>
<dbReference type="PANTHER" id="PTHR43191:SF2">
    <property type="entry name" value="RRNA METHYLTRANSFERASE 3, MITOCHONDRIAL"/>
    <property type="match status" value="1"/>
</dbReference>
<dbReference type="InterPro" id="IPR053888">
    <property type="entry name" value="MRM3-like_sub_bind"/>
</dbReference>
<reference evidence="5 6" key="1">
    <citation type="journal article" date="2014" name="Genome Announc.">
        <title>Genome Sequence and Methylome of Soil Bacterium Gemmatirosa kalamazoonensis KBS708T, a Member of the Rarely Cultivated Gemmatimonadetes Phylum.</title>
        <authorList>
            <person name="Debruyn J.M."/>
            <person name="Radosevich M."/>
            <person name="Wommack K.E."/>
            <person name="Polson S.W."/>
            <person name="Hauser L.J."/>
            <person name="Fawaz M.N."/>
            <person name="Korlach J."/>
            <person name="Tsai Y.C."/>
        </authorList>
    </citation>
    <scope>NUCLEOTIDE SEQUENCE [LARGE SCALE GENOMIC DNA]</scope>
    <source>
        <strain evidence="5 6">KBS708</strain>
    </source>
</reference>
<dbReference type="KEGG" id="gba:J421_3833"/>
<dbReference type="GO" id="GO:0032259">
    <property type="term" value="P:methylation"/>
    <property type="evidence" value="ECO:0007669"/>
    <property type="project" value="UniProtKB-KW"/>
</dbReference>
<dbReference type="OrthoDB" id="9794400at2"/>
<dbReference type="InterPro" id="IPR029026">
    <property type="entry name" value="tRNA_m1G_MTases_N"/>
</dbReference>
<dbReference type="eggNOG" id="COG0566">
    <property type="taxonomic scope" value="Bacteria"/>
</dbReference>
<dbReference type="Gene3D" id="3.30.1330.30">
    <property type="match status" value="1"/>
</dbReference>
<dbReference type="AlphaFoldDB" id="W0RM31"/>
<organism evidence="5 6">
    <name type="scientific">Gemmatirosa kalamazoonensis</name>
    <dbReference type="NCBI Taxonomy" id="861299"/>
    <lineage>
        <taxon>Bacteria</taxon>
        <taxon>Pseudomonadati</taxon>
        <taxon>Gemmatimonadota</taxon>
        <taxon>Gemmatimonadia</taxon>
        <taxon>Gemmatimonadales</taxon>
        <taxon>Gemmatimonadaceae</taxon>
        <taxon>Gemmatirosa</taxon>
    </lineage>
</organism>
<keyword evidence="6" id="KW-1185">Reference proteome</keyword>
<evidence type="ECO:0000313" key="6">
    <source>
        <dbReference type="Proteomes" id="UP000019151"/>
    </source>
</evidence>
<name>W0RM31_9BACT</name>
<dbReference type="Gene3D" id="3.40.1280.10">
    <property type="match status" value="1"/>
</dbReference>
<dbReference type="EMBL" id="CP007128">
    <property type="protein sequence ID" value="AHG91370.1"/>
    <property type="molecule type" value="Genomic_DNA"/>
</dbReference>
<dbReference type="SMART" id="SM00967">
    <property type="entry name" value="SpoU_sub_bind"/>
    <property type="match status" value="1"/>
</dbReference>
<dbReference type="RefSeq" id="WP_025412819.1">
    <property type="nucleotide sequence ID" value="NZ_CP007128.1"/>
</dbReference>
<dbReference type="Proteomes" id="UP000019151">
    <property type="component" value="Chromosome"/>
</dbReference>
<evidence type="ECO:0000256" key="1">
    <source>
        <dbReference type="ARBA" id="ARBA00007228"/>
    </source>
</evidence>
<keyword evidence="2 5" id="KW-0489">Methyltransferase</keyword>
<feature type="domain" description="RNA 2-O ribose methyltransferase substrate binding" evidence="4">
    <location>
        <begin position="23"/>
        <end position="99"/>
    </location>
</feature>
<dbReference type="InterPro" id="IPR029028">
    <property type="entry name" value="Alpha/beta_knot_MTases"/>
</dbReference>
<comment type="similarity">
    <text evidence="1">Belongs to the class IV-like SAM-binding methyltransferase superfamily. RNA methyltransferase TrmH family.</text>
</comment>
<dbReference type="GO" id="GO:0006396">
    <property type="term" value="P:RNA processing"/>
    <property type="evidence" value="ECO:0007669"/>
    <property type="project" value="InterPro"/>
</dbReference>
<dbReference type="HOGENOM" id="CLU_021322_3_2_0"/>
<dbReference type="CDD" id="cd18095">
    <property type="entry name" value="SpoU-like_rRNA-MTase"/>
    <property type="match status" value="1"/>
</dbReference>
<protein>
    <submittedName>
        <fullName evidence="5">tRNA/rRNA methyltransferase (SpoU)</fullName>
    </submittedName>
</protein>
<dbReference type="InterPro" id="IPR051259">
    <property type="entry name" value="rRNA_Methyltransferase"/>
</dbReference>
<dbReference type="GO" id="GO:0008173">
    <property type="term" value="F:RNA methyltransferase activity"/>
    <property type="evidence" value="ECO:0007669"/>
    <property type="project" value="InterPro"/>
</dbReference>
<dbReference type="GO" id="GO:0005737">
    <property type="term" value="C:cytoplasm"/>
    <property type="evidence" value="ECO:0007669"/>
    <property type="project" value="UniProtKB-ARBA"/>
</dbReference>
<gene>
    <name evidence="5" type="ORF">J421_3833</name>
</gene>
<evidence type="ECO:0000313" key="5">
    <source>
        <dbReference type="EMBL" id="AHG91370.1"/>
    </source>
</evidence>
<dbReference type="InterPro" id="IPR001537">
    <property type="entry name" value="SpoU_MeTrfase"/>
</dbReference>
<dbReference type="Pfam" id="PF22435">
    <property type="entry name" value="MRM3-like_sub_bind"/>
    <property type="match status" value="1"/>
</dbReference>
<dbReference type="InParanoid" id="W0RM31"/>
<dbReference type="InterPro" id="IPR013123">
    <property type="entry name" value="SpoU_subst-bd"/>
</dbReference>
<dbReference type="PANTHER" id="PTHR43191">
    <property type="entry name" value="RRNA METHYLTRANSFERASE 3"/>
    <property type="match status" value="1"/>
</dbReference>
<dbReference type="InterPro" id="IPR029064">
    <property type="entry name" value="Ribosomal_eL30-like_sf"/>
</dbReference>
<dbReference type="SUPFAM" id="SSF55315">
    <property type="entry name" value="L30e-like"/>
    <property type="match status" value="1"/>
</dbReference>
<keyword evidence="3 5" id="KW-0808">Transferase</keyword>
<evidence type="ECO:0000256" key="3">
    <source>
        <dbReference type="ARBA" id="ARBA00022679"/>
    </source>
</evidence>
<evidence type="ECO:0000259" key="4">
    <source>
        <dbReference type="SMART" id="SM00967"/>
    </source>
</evidence>